<keyword evidence="9" id="KW-0560">Oxidoreductase</keyword>
<dbReference type="NCBIfam" id="NF004323">
    <property type="entry name" value="PRK05715.1-5"/>
    <property type="match status" value="1"/>
</dbReference>
<proteinExistence type="inferred from homology"/>
<dbReference type="InterPro" id="IPR039428">
    <property type="entry name" value="NUOK/Mnh_C1-like"/>
</dbReference>
<dbReference type="EMBL" id="CP069534">
    <property type="protein sequence ID" value="QRP69686.1"/>
    <property type="molecule type" value="Genomic_DNA"/>
</dbReference>
<dbReference type="GO" id="GO:0005886">
    <property type="term" value="C:plasma membrane"/>
    <property type="evidence" value="ECO:0007669"/>
    <property type="project" value="UniProtKB-SubCell"/>
</dbReference>
<keyword evidence="7 8" id="KW-0472">Membrane</keyword>
<evidence type="ECO:0000256" key="2">
    <source>
        <dbReference type="ARBA" id="ARBA00010519"/>
    </source>
</evidence>
<keyword evidence="8" id="KW-1278">Translocase</keyword>
<sequence length="99" mass="10569">MSTGFYVGLSAILFCVGIWGFLSRRNALASLMSIELMLNAANLGLVAYARHWGELEGHVAALFVIVVAAAEVVVGLAIVVSIYRSQGTVIVDDERVMKG</sequence>
<dbReference type="InterPro" id="IPR001133">
    <property type="entry name" value="NADH_UbQ_OxRdtase_chain4L/K"/>
</dbReference>
<protein>
    <recommendedName>
        <fullName evidence="8">NADH-quinone oxidoreductase subunit K</fullName>
        <ecNumber evidence="8">7.1.1.-</ecNumber>
    </recommendedName>
    <alternativeName>
        <fullName evidence="8">NADH dehydrogenase I subunit K</fullName>
    </alternativeName>
    <alternativeName>
        <fullName evidence="8">NDH-1 subunit K</fullName>
    </alternativeName>
</protein>
<evidence type="ECO:0000256" key="3">
    <source>
        <dbReference type="ARBA" id="ARBA00022448"/>
    </source>
</evidence>
<comment type="catalytic activity">
    <reaction evidence="8">
        <text>a quinone + NADH + 5 H(+)(in) = a quinol + NAD(+) + 4 H(+)(out)</text>
        <dbReference type="Rhea" id="RHEA:57888"/>
        <dbReference type="ChEBI" id="CHEBI:15378"/>
        <dbReference type="ChEBI" id="CHEBI:24646"/>
        <dbReference type="ChEBI" id="CHEBI:57540"/>
        <dbReference type="ChEBI" id="CHEBI:57945"/>
        <dbReference type="ChEBI" id="CHEBI:132124"/>
    </reaction>
</comment>
<dbReference type="PANTHER" id="PTHR11434:SF16">
    <property type="entry name" value="NADH-UBIQUINONE OXIDOREDUCTASE CHAIN 4L"/>
    <property type="match status" value="1"/>
</dbReference>
<accession>A0A7T4EDV9</accession>
<dbReference type="GO" id="GO:0050136">
    <property type="term" value="F:NADH dehydrogenase (quinone) (non-electrogenic) activity"/>
    <property type="evidence" value="ECO:0007669"/>
    <property type="project" value="UniProtKB-UniRule"/>
</dbReference>
<keyword evidence="8" id="KW-1003">Cell membrane</keyword>
<evidence type="ECO:0000313" key="9">
    <source>
        <dbReference type="EMBL" id="QQB45560.1"/>
    </source>
</evidence>
<comment type="subunit">
    <text evidence="8">NDH-1 is composed of 14 different subunits. Subunits NuoA, H, J, K, L, M, N constitute the membrane sector of the complex.</text>
</comment>
<evidence type="ECO:0000256" key="4">
    <source>
        <dbReference type="ARBA" id="ARBA00022692"/>
    </source>
</evidence>
<dbReference type="Pfam" id="PF00420">
    <property type="entry name" value="Oxidored_q2"/>
    <property type="match status" value="1"/>
</dbReference>
<feature type="transmembrane region" description="Helical" evidence="8">
    <location>
        <begin position="34"/>
        <end position="53"/>
    </location>
</feature>
<organism evidence="9 11">
    <name type="scientific">Corynebacterium glucuronolyticum</name>
    <dbReference type="NCBI Taxonomy" id="39791"/>
    <lineage>
        <taxon>Bacteria</taxon>
        <taxon>Bacillati</taxon>
        <taxon>Actinomycetota</taxon>
        <taxon>Actinomycetes</taxon>
        <taxon>Mycobacteriales</taxon>
        <taxon>Corynebacteriaceae</taxon>
        <taxon>Corynebacterium</taxon>
    </lineage>
</organism>
<dbReference type="OrthoDB" id="9810120at2"/>
<gene>
    <name evidence="8 9" type="primary">nuoK</name>
    <name evidence="9" type="ORF">I6I10_08555</name>
    <name evidence="10" type="ORF">I6J21_07590</name>
</gene>
<evidence type="ECO:0000256" key="5">
    <source>
        <dbReference type="ARBA" id="ARBA00022719"/>
    </source>
</evidence>
<keyword evidence="8" id="KW-0520">NAD</keyword>
<evidence type="ECO:0000256" key="1">
    <source>
        <dbReference type="ARBA" id="ARBA00004141"/>
    </source>
</evidence>
<dbReference type="EC" id="7.1.1.-" evidence="8"/>
<dbReference type="AlphaFoldDB" id="A0A7T4EDV9"/>
<reference evidence="9 11" key="1">
    <citation type="submission" date="2020-12" db="EMBL/GenBank/DDBJ databases">
        <title>FDA dAtabase for Regulatory Grade micrObial Sequences (FDA-ARGOS): Supporting development and validation of Infectious Disease Dx tests.</title>
        <authorList>
            <person name="Sproer C."/>
            <person name="Gronow S."/>
            <person name="Severitt S."/>
            <person name="Schroder I."/>
            <person name="Tallon L."/>
            <person name="Sadzewicz L."/>
            <person name="Zhao X."/>
            <person name="Boylan J."/>
            <person name="Ott S."/>
            <person name="Bowen H."/>
            <person name="Vavikolanu K."/>
            <person name="Mehta A."/>
            <person name="Aluvathingal J."/>
            <person name="Nadendla S."/>
            <person name="Lowell S."/>
            <person name="Myers T."/>
            <person name="Yan Y."/>
            <person name="Sichtig H."/>
        </authorList>
    </citation>
    <scope>NUCLEOTIDE SEQUENCE [LARGE SCALE GENOMIC DNA]</scope>
    <source>
        <strain evidence="9 11">FDAARGOS_1053</strain>
        <strain evidence="10">FDAARGOS_1191</strain>
    </source>
</reference>
<dbReference type="Proteomes" id="UP000617681">
    <property type="component" value="Chromosome"/>
</dbReference>
<dbReference type="EMBL" id="CP066007">
    <property type="protein sequence ID" value="QQB45560.1"/>
    <property type="molecule type" value="Genomic_DNA"/>
</dbReference>
<dbReference type="FunFam" id="1.10.287.3510:FF:000001">
    <property type="entry name" value="NADH-quinone oxidoreductase subunit K"/>
    <property type="match status" value="1"/>
</dbReference>
<evidence type="ECO:0000313" key="10">
    <source>
        <dbReference type="EMBL" id="QRP69686.1"/>
    </source>
</evidence>
<comment type="subcellular location">
    <subcellularLocation>
        <location evidence="8">Cell membrane</location>
        <topology evidence="8">Multi-pass membrane protein</topology>
    </subcellularLocation>
    <subcellularLocation>
        <location evidence="1">Membrane</location>
        <topology evidence="1">Multi-pass membrane protein</topology>
    </subcellularLocation>
</comment>
<feature type="transmembrane region" description="Helical" evidence="8">
    <location>
        <begin position="6"/>
        <end position="22"/>
    </location>
</feature>
<evidence type="ECO:0000256" key="8">
    <source>
        <dbReference type="HAMAP-Rule" id="MF_01456"/>
    </source>
</evidence>
<comment type="function">
    <text evidence="8">NDH-1 shuttles electrons from NADH, via FMN and iron-sulfur (Fe-S) centers, to quinones in the respiratory chain. The immediate electron acceptor for the enzyme in this species is believed to be a menaquinone. Couples the redox reaction to proton translocation (for every two electrons transferred, four hydrogen ions are translocated across the cytoplasmic membrane), and thus conserves the redox energy in a proton gradient.</text>
</comment>
<dbReference type="Gene3D" id="1.10.287.3510">
    <property type="match status" value="1"/>
</dbReference>
<dbReference type="Proteomes" id="UP000596145">
    <property type="component" value="Chromosome"/>
</dbReference>
<dbReference type="HAMAP" id="MF_01456">
    <property type="entry name" value="NDH1_NuoK"/>
    <property type="match status" value="1"/>
</dbReference>
<keyword evidence="4 8" id="KW-0812">Transmembrane</keyword>
<dbReference type="GO" id="GO:0042773">
    <property type="term" value="P:ATP synthesis coupled electron transport"/>
    <property type="evidence" value="ECO:0007669"/>
    <property type="project" value="InterPro"/>
</dbReference>
<keyword evidence="6 8" id="KW-1133">Transmembrane helix</keyword>
<name>A0A7T4EDV9_9CORY</name>
<evidence type="ECO:0000256" key="6">
    <source>
        <dbReference type="ARBA" id="ARBA00022989"/>
    </source>
</evidence>
<evidence type="ECO:0000313" key="11">
    <source>
        <dbReference type="Proteomes" id="UP000596145"/>
    </source>
</evidence>
<dbReference type="GO" id="GO:0048038">
    <property type="term" value="F:quinone binding"/>
    <property type="evidence" value="ECO:0007669"/>
    <property type="project" value="UniProtKB-KW"/>
</dbReference>
<comment type="similarity">
    <text evidence="2 8">Belongs to the complex I subunit 4L family.</text>
</comment>
<dbReference type="GO" id="GO:0030964">
    <property type="term" value="C:NADH dehydrogenase complex"/>
    <property type="evidence" value="ECO:0007669"/>
    <property type="project" value="TreeGrafter"/>
</dbReference>
<keyword evidence="3 8" id="KW-0813">Transport</keyword>
<evidence type="ECO:0000256" key="7">
    <source>
        <dbReference type="ARBA" id="ARBA00023136"/>
    </source>
</evidence>
<dbReference type="GeneID" id="92760271"/>
<dbReference type="NCBIfam" id="NF004320">
    <property type="entry name" value="PRK05715.1-2"/>
    <property type="match status" value="1"/>
</dbReference>
<keyword evidence="5 8" id="KW-0874">Quinone</keyword>
<dbReference type="PANTHER" id="PTHR11434">
    <property type="entry name" value="NADH-UBIQUINONE OXIDOREDUCTASE SUBUNIT ND4L"/>
    <property type="match status" value="1"/>
</dbReference>
<dbReference type="RefSeq" id="WP_005389731.1">
    <property type="nucleotide sequence ID" value="NZ_CP066007.1"/>
</dbReference>
<feature type="transmembrane region" description="Helical" evidence="8">
    <location>
        <begin position="59"/>
        <end position="83"/>
    </location>
</feature>